<reference evidence="1 2" key="1">
    <citation type="submission" date="2023-02" db="EMBL/GenBank/DDBJ databases">
        <title>LHISI_Scaffold_Assembly.</title>
        <authorList>
            <person name="Stuart O.P."/>
            <person name="Cleave R."/>
            <person name="Magrath M.J.L."/>
            <person name="Mikheyev A.S."/>
        </authorList>
    </citation>
    <scope>NUCLEOTIDE SEQUENCE [LARGE SCALE GENOMIC DNA]</scope>
    <source>
        <strain evidence="1">Daus_M_001</strain>
        <tissue evidence="1">Leg muscle</tissue>
    </source>
</reference>
<gene>
    <name evidence="1" type="ORF">PR048_015662</name>
</gene>
<name>A0ABQ9HHS5_9NEOP</name>
<protein>
    <submittedName>
        <fullName evidence="1">Uncharacterized protein</fullName>
    </submittedName>
</protein>
<keyword evidence="2" id="KW-1185">Reference proteome</keyword>
<dbReference type="EMBL" id="JARBHB010000005">
    <property type="protein sequence ID" value="KAJ8883807.1"/>
    <property type="molecule type" value="Genomic_DNA"/>
</dbReference>
<evidence type="ECO:0000313" key="2">
    <source>
        <dbReference type="Proteomes" id="UP001159363"/>
    </source>
</evidence>
<organism evidence="1 2">
    <name type="scientific">Dryococelus australis</name>
    <dbReference type="NCBI Taxonomy" id="614101"/>
    <lineage>
        <taxon>Eukaryota</taxon>
        <taxon>Metazoa</taxon>
        <taxon>Ecdysozoa</taxon>
        <taxon>Arthropoda</taxon>
        <taxon>Hexapoda</taxon>
        <taxon>Insecta</taxon>
        <taxon>Pterygota</taxon>
        <taxon>Neoptera</taxon>
        <taxon>Polyneoptera</taxon>
        <taxon>Phasmatodea</taxon>
        <taxon>Verophasmatodea</taxon>
        <taxon>Anareolatae</taxon>
        <taxon>Phasmatidae</taxon>
        <taxon>Eurycanthinae</taxon>
        <taxon>Dryococelus</taxon>
    </lineage>
</organism>
<dbReference type="Proteomes" id="UP001159363">
    <property type="component" value="Chromosome 4"/>
</dbReference>
<proteinExistence type="predicted"/>
<sequence length="304" mass="33313">MGRPGQVDELGKMTNCGVRCLCGRESWLPCNHVSLSHYTTAATGFSIQSEHISAVSIIFQFMEGDSGKFSPQNSYLTEIDQRLFGLKEIQWRKLVSSLQTYAASVTHSTNRQKWQVKTGQACNNVMVSHPDQVIADGDVGQLFGTAYSRAATVNNDVKGFKACGIEPYNSQIFAEEDFAPSATTERDLKVEPSHDQPTIALSGQQPAIVENDLSLQHIIMEPGTSHLQHHLKVVPDEAENLTHISESNDNENIPKPTTISRGQVSLNSIKPFPVANSPSAAKRKRPKVSANILTSTPVKDVFLV</sequence>
<accession>A0ABQ9HHS5</accession>
<comment type="caution">
    <text evidence="1">The sequence shown here is derived from an EMBL/GenBank/DDBJ whole genome shotgun (WGS) entry which is preliminary data.</text>
</comment>
<evidence type="ECO:0000313" key="1">
    <source>
        <dbReference type="EMBL" id="KAJ8883807.1"/>
    </source>
</evidence>